<evidence type="ECO:0000256" key="5">
    <source>
        <dbReference type="ARBA" id="ARBA00023136"/>
    </source>
</evidence>
<evidence type="ECO:0000256" key="7">
    <source>
        <dbReference type="SAM" id="Phobius"/>
    </source>
</evidence>
<dbReference type="PANTHER" id="PTHR30572">
    <property type="entry name" value="MEMBRANE COMPONENT OF TRANSPORTER-RELATED"/>
    <property type="match status" value="1"/>
</dbReference>
<dbReference type="AlphaFoldDB" id="A0A9W3P1W6"/>
<feature type="transmembrane region" description="Helical" evidence="7">
    <location>
        <begin position="274"/>
        <end position="295"/>
    </location>
</feature>
<evidence type="ECO:0000256" key="1">
    <source>
        <dbReference type="ARBA" id="ARBA00004651"/>
    </source>
</evidence>
<dbReference type="GO" id="GO:0022857">
    <property type="term" value="F:transmembrane transporter activity"/>
    <property type="evidence" value="ECO:0007669"/>
    <property type="project" value="TreeGrafter"/>
</dbReference>
<evidence type="ECO:0000313" key="10">
    <source>
        <dbReference type="Proteomes" id="UP000005257"/>
    </source>
</evidence>
<dbReference type="Pfam" id="PF02687">
    <property type="entry name" value="FtsX"/>
    <property type="match status" value="1"/>
</dbReference>
<keyword evidence="5 7" id="KW-0472">Membrane</keyword>
<dbReference type="InterPro" id="IPR003838">
    <property type="entry name" value="ABC3_permease_C"/>
</dbReference>
<dbReference type="EMBL" id="CP003763">
    <property type="protein sequence ID" value="AFQ24746.1"/>
    <property type="molecule type" value="Genomic_DNA"/>
</dbReference>
<keyword evidence="9" id="KW-0449">Lipoprotein</keyword>
<evidence type="ECO:0000256" key="4">
    <source>
        <dbReference type="ARBA" id="ARBA00022989"/>
    </source>
</evidence>
<accession>A0A9W3P1W6</accession>
<gene>
    <name evidence="9" type="ORF">BTF1_02615</name>
</gene>
<protein>
    <submittedName>
        <fullName evidence="9">Lipoprotein releasing system transmembrane protein</fullName>
    </submittedName>
</protein>
<feature type="transmembrane region" description="Helical" evidence="7">
    <location>
        <begin position="21"/>
        <end position="45"/>
    </location>
</feature>
<dbReference type="KEGG" id="btn:BTF1_02615"/>
<organism evidence="9 10">
    <name type="scientific">Bacillus thuringiensis HD-789</name>
    <dbReference type="NCBI Taxonomy" id="1217737"/>
    <lineage>
        <taxon>Bacteria</taxon>
        <taxon>Bacillati</taxon>
        <taxon>Bacillota</taxon>
        <taxon>Bacilli</taxon>
        <taxon>Bacillales</taxon>
        <taxon>Bacillaceae</taxon>
        <taxon>Bacillus</taxon>
        <taxon>Bacillus cereus group</taxon>
    </lineage>
</organism>
<comment type="subcellular location">
    <subcellularLocation>
        <location evidence="1">Cell membrane</location>
        <topology evidence="1">Multi-pass membrane protein</topology>
    </subcellularLocation>
</comment>
<name>A0A9W3P1W6_BACTU</name>
<keyword evidence="2" id="KW-1003">Cell membrane</keyword>
<dbReference type="InterPro" id="IPR050250">
    <property type="entry name" value="Macrolide_Exporter_MacB"/>
</dbReference>
<feature type="transmembrane region" description="Helical" evidence="7">
    <location>
        <begin position="375"/>
        <end position="398"/>
    </location>
</feature>
<sequence>MKIKLYIKLATVNLLRRRKKNTINILITTIALILLTLTICISNGLNNFIQTKLLNTVDFKTLIVETGTRDDNKEKIYEKFNNHKDIIKIYPWISNNGGEVQIEKNQNLTKREIFLKPALDKISPNIVKGNGIYENSKNVALIPTEFSLDPLGYEIGLTKEKNNFLNGADFIGEYITLKYKIYNQTGHTYGEYKFKVVGVYDPTTTFDTPDTFYIPYSDLLNLNTSFQKETNVQNMAVVVNKYENLNNIKSIIEKEKFNVILKSELGDIKDIHSYIKMIGFLLLSLTLIISIFNIISNTLESIRERMNEIGILKTVGYLNLDILKCFSIETLFISGLSVLLNLIISGSLLIIIKFLSNKFLTIYFADFKIDINDFILSNIICLILGITIPILSSLISLFKIAKIQPTKLTKT</sequence>
<dbReference type="GO" id="GO:0005886">
    <property type="term" value="C:plasma membrane"/>
    <property type="evidence" value="ECO:0007669"/>
    <property type="project" value="UniProtKB-SubCell"/>
</dbReference>
<evidence type="ECO:0000256" key="2">
    <source>
        <dbReference type="ARBA" id="ARBA00022475"/>
    </source>
</evidence>
<evidence type="ECO:0000256" key="3">
    <source>
        <dbReference type="ARBA" id="ARBA00022692"/>
    </source>
</evidence>
<evidence type="ECO:0000259" key="8">
    <source>
        <dbReference type="Pfam" id="PF02687"/>
    </source>
</evidence>
<dbReference type="Proteomes" id="UP000005257">
    <property type="component" value="Chromosome"/>
</dbReference>
<feature type="transmembrane region" description="Helical" evidence="7">
    <location>
        <begin position="331"/>
        <end position="355"/>
    </location>
</feature>
<feature type="domain" description="ABC3 transporter permease C-terminal" evidence="8">
    <location>
        <begin position="281"/>
        <end position="405"/>
    </location>
</feature>
<keyword evidence="3 7" id="KW-0812">Transmembrane</keyword>
<proteinExistence type="inferred from homology"/>
<keyword evidence="4 7" id="KW-1133">Transmembrane helix</keyword>
<dbReference type="RefSeq" id="WP_000694735.1">
    <property type="nucleotide sequence ID" value="NC_018508.1"/>
</dbReference>
<dbReference type="PANTHER" id="PTHR30572:SF4">
    <property type="entry name" value="ABC TRANSPORTER PERMEASE YTRF"/>
    <property type="match status" value="1"/>
</dbReference>
<evidence type="ECO:0000313" key="9">
    <source>
        <dbReference type="EMBL" id="AFQ24746.1"/>
    </source>
</evidence>
<reference evidence="9 10" key="1">
    <citation type="journal article" date="2013" name="Genome Announc.">
        <title>Complete Genome Sequence of Bacillus thuringiensis Serovar Israelensis Strain HD-789.</title>
        <authorList>
            <person name="Doggett N.A."/>
            <person name="Stubben C.J."/>
            <person name="Chertkov O."/>
            <person name="Bruce D.C."/>
            <person name="Detter J.C."/>
            <person name="Johnson S.L."/>
            <person name="Han C.S."/>
        </authorList>
    </citation>
    <scope>NUCLEOTIDE SEQUENCE [LARGE SCALE GENOMIC DNA]</scope>
    <source>
        <strain evidence="9 10">HD-789</strain>
    </source>
</reference>
<comment type="similarity">
    <text evidence="6">Belongs to the ABC-4 integral membrane protein family.</text>
</comment>
<evidence type="ECO:0000256" key="6">
    <source>
        <dbReference type="ARBA" id="ARBA00038076"/>
    </source>
</evidence>